<name>A0A512DQC0_9PROT</name>
<evidence type="ECO:0000313" key="1">
    <source>
        <dbReference type="EMBL" id="GEO38664.1"/>
    </source>
</evidence>
<accession>A0A512DQC0</accession>
<gene>
    <name evidence="1" type="ORF">SAE02_28120</name>
</gene>
<comment type="caution">
    <text evidence="1">The sequence shown here is derived from an EMBL/GenBank/DDBJ whole genome shotgun (WGS) entry which is preliminary data.</text>
</comment>
<protein>
    <submittedName>
        <fullName evidence="1">Uncharacterized protein</fullName>
    </submittedName>
</protein>
<dbReference type="RefSeq" id="WP_147040447.1">
    <property type="nucleotide sequence ID" value="NZ_BJYZ01000012.1"/>
</dbReference>
<dbReference type="AlphaFoldDB" id="A0A512DQC0"/>
<dbReference type="EMBL" id="BJYZ01000012">
    <property type="protein sequence ID" value="GEO38664.1"/>
    <property type="molecule type" value="Genomic_DNA"/>
</dbReference>
<organism evidence="1 2">
    <name type="scientific">Skermanella aerolata</name>
    <dbReference type="NCBI Taxonomy" id="393310"/>
    <lineage>
        <taxon>Bacteria</taxon>
        <taxon>Pseudomonadati</taxon>
        <taxon>Pseudomonadota</taxon>
        <taxon>Alphaproteobacteria</taxon>
        <taxon>Rhodospirillales</taxon>
        <taxon>Azospirillaceae</taxon>
        <taxon>Skermanella</taxon>
    </lineage>
</organism>
<evidence type="ECO:0000313" key="2">
    <source>
        <dbReference type="Proteomes" id="UP000321523"/>
    </source>
</evidence>
<keyword evidence="2" id="KW-1185">Reference proteome</keyword>
<proteinExistence type="predicted"/>
<sequence length="112" mass="13144">MRVPLAGIWTRAELDALGLPSSMPCRPSEDDFIRYFHRVSGSDPDRCEEARRRHKVRMEAWQARRTVQKEWYARTGLDTLGSRRRRLLEGKHSIERDLMEMMTRPGTAILFA</sequence>
<dbReference type="Proteomes" id="UP000321523">
    <property type="component" value="Unassembled WGS sequence"/>
</dbReference>
<reference evidence="1 2" key="1">
    <citation type="submission" date="2019-07" db="EMBL/GenBank/DDBJ databases">
        <title>Whole genome shotgun sequence of Skermanella aerolata NBRC 106429.</title>
        <authorList>
            <person name="Hosoyama A."/>
            <person name="Uohara A."/>
            <person name="Ohji S."/>
            <person name="Ichikawa N."/>
        </authorList>
    </citation>
    <scope>NUCLEOTIDE SEQUENCE [LARGE SCALE GENOMIC DNA]</scope>
    <source>
        <strain evidence="1 2">NBRC 106429</strain>
    </source>
</reference>